<accession>A0A6A1WPL9</accession>
<feature type="region of interest" description="Disordered" evidence="1">
    <location>
        <begin position="23"/>
        <end position="69"/>
    </location>
</feature>
<name>A0A6A1WPL9_9ROSI</name>
<dbReference type="Proteomes" id="UP000516437">
    <property type="component" value="Chromosome 1"/>
</dbReference>
<feature type="compositionally biased region" description="Polar residues" evidence="1">
    <location>
        <begin position="43"/>
        <end position="55"/>
    </location>
</feature>
<organism evidence="2 3">
    <name type="scientific">Morella rubra</name>
    <name type="common">Chinese bayberry</name>
    <dbReference type="NCBI Taxonomy" id="262757"/>
    <lineage>
        <taxon>Eukaryota</taxon>
        <taxon>Viridiplantae</taxon>
        <taxon>Streptophyta</taxon>
        <taxon>Embryophyta</taxon>
        <taxon>Tracheophyta</taxon>
        <taxon>Spermatophyta</taxon>
        <taxon>Magnoliopsida</taxon>
        <taxon>eudicotyledons</taxon>
        <taxon>Gunneridae</taxon>
        <taxon>Pentapetalae</taxon>
        <taxon>rosids</taxon>
        <taxon>fabids</taxon>
        <taxon>Fagales</taxon>
        <taxon>Myricaceae</taxon>
        <taxon>Morella</taxon>
    </lineage>
</organism>
<dbReference type="EMBL" id="RXIC02000019">
    <property type="protein sequence ID" value="KAB1224750.1"/>
    <property type="molecule type" value="Genomic_DNA"/>
</dbReference>
<proteinExistence type="predicted"/>
<gene>
    <name evidence="2" type="ORF">CJ030_MR1G017667</name>
</gene>
<dbReference type="OrthoDB" id="783251at2759"/>
<dbReference type="AlphaFoldDB" id="A0A6A1WPL9"/>
<comment type="caution">
    <text evidence="2">The sequence shown here is derived from an EMBL/GenBank/DDBJ whole genome shotgun (WGS) entry which is preliminary data.</text>
</comment>
<evidence type="ECO:0000313" key="2">
    <source>
        <dbReference type="EMBL" id="KAB1224750.1"/>
    </source>
</evidence>
<dbReference type="PANTHER" id="PTHR34190:SF4">
    <property type="entry name" value="EXPRESSED PROTEIN"/>
    <property type="match status" value="1"/>
</dbReference>
<evidence type="ECO:0000313" key="3">
    <source>
        <dbReference type="Proteomes" id="UP000516437"/>
    </source>
</evidence>
<reference evidence="2 3" key="1">
    <citation type="journal article" date="2019" name="Plant Biotechnol. J.">
        <title>The red bayberry genome and genetic basis of sex determination.</title>
        <authorList>
            <person name="Jia H.M."/>
            <person name="Jia H.J."/>
            <person name="Cai Q.L."/>
            <person name="Wang Y."/>
            <person name="Zhao H.B."/>
            <person name="Yang W.F."/>
            <person name="Wang G.Y."/>
            <person name="Li Y.H."/>
            <person name="Zhan D.L."/>
            <person name="Shen Y.T."/>
            <person name="Niu Q.F."/>
            <person name="Chang L."/>
            <person name="Qiu J."/>
            <person name="Zhao L."/>
            <person name="Xie H.B."/>
            <person name="Fu W.Y."/>
            <person name="Jin J."/>
            <person name="Li X.W."/>
            <person name="Jiao Y."/>
            <person name="Zhou C.C."/>
            <person name="Tu T."/>
            <person name="Chai C.Y."/>
            <person name="Gao J.L."/>
            <person name="Fan L.J."/>
            <person name="van de Weg E."/>
            <person name="Wang J.Y."/>
            <person name="Gao Z.S."/>
        </authorList>
    </citation>
    <scope>NUCLEOTIDE SEQUENCE [LARGE SCALE GENOMIC DNA]</scope>
    <source>
        <tissue evidence="2">Leaves</tissue>
    </source>
</reference>
<evidence type="ECO:0000256" key="1">
    <source>
        <dbReference type="SAM" id="MobiDB-lite"/>
    </source>
</evidence>
<keyword evidence="3" id="KW-1185">Reference proteome</keyword>
<dbReference type="PANTHER" id="PTHR34190">
    <property type="entry name" value="EXPRESSED PROTEIN"/>
    <property type="match status" value="1"/>
</dbReference>
<protein>
    <submittedName>
        <fullName evidence="2">Uncharacterized protein</fullName>
    </submittedName>
</protein>
<sequence length="147" mass="16704">MAIVEEPITSRLDRLDNISRHLEEIRGPSRSSKSSGASIISSETPTSNSQASSVDLSPRSLERHSRPIDHVIVETEVKGTIIERLEQVEDRVLKLCLQLDEQIEAERRMKEKSEKKSHKKGLKQLVQKCMKGEGTHKARNDHHQHVL</sequence>
<feature type="compositionally biased region" description="Basic and acidic residues" evidence="1">
    <location>
        <begin position="60"/>
        <end position="69"/>
    </location>
</feature>
<feature type="compositionally biased region" description="Low complexity" evidence="1">
    <location>
        <begin position="29"/>
        <end position="42"/>
    </location>
</feature>